<dbReference type="EMBL" id="MG733028">
    <property type="protein sequence ID" value="AXY94704.1"/>
    <property type="molecule type" value="mRNA"/>
</dbReference>
<keyword evidence="2" id="KW-0318">Glutathionylation</keyword>
<evidence type="ECO:0000256" key="3">
    <source>
        <dbReference type="ARBA" id="ARBA00023284"/>
    </source>
</evidence>
<proteinExistence type="evidence at transcript level"/>
<protein>
    <recommendedName>
        <fullName evidence="6">Glutaredoxin-2, mitochondrial</fullName>
    </recommendedName>
</protein>
<comment type="function">
    <text evidence="4">Glutathione-dependent oxidoreductase that facilitates the maintenance of mitochondrial redox homeostasis upon induction of apoptosis by oxidative stress. Involved in response to hydrogen peroxide and regulation of apoptosis caused by oxidative stress. Acts as a very efficient catalyst of monothiol reactions because of its high affinity for protein glutathione-mixed disulfides. Can receive electrons not only from glutathione (GSH), but also from thioredoxin reductase supporting both monothiol and dithiol reactions. Efficiently catalyzes both glutathionylation and deglutathionylation of mitochondrial complex I, which in turn regulates the superoxide production by the complex. Overexpression decreases the susceptibility to apoptosis and prevents loss of cardiolipin and cytochrome c release.</text>
</comment>
<dbReference type="InterPro" id="IPR036249">
    <property type="entry name" value="Thioredoxin-like_sf"/>
</dbReference>
<dbReference type="InterPro" id="IPR002109">
    <property type="entry name" value="Glutaredoxin"/>
</dbReference>
<dbReference type="AlphaFoldDB" id="A0A455LAS6"/>
<dbReference type="NCBIfam" id="TIGR02180">
    <property type="entry name" value="GRX_euk"/>
    <property type="match status" value="1"/>
</dbReference>
<dbReference type="FunFam" id="3.40.30.10:FF:000026">
    <property type="entry name" value="Glutaredoxin 2"/>
    <property type="match status" value="1"/>
</dbReference>
<dbReference type="PROSITE" id="PS51354">
    <property type="entry name" value="GLUTAREDOXIN_2"/>
    <property type="match status" value="1"/>
</dbReference>
<dbReference type="InterPro" id="IPR011899">
    <property type="entry name" value="Glutaredoxin_euk/vir"/>
</dbReference>
<dbReference type="PRINTS" id="PR00160">
    <property type="entry name" value="GLUTAREDOXIN"/>
</dbReference>
<dbReference type="Gene3D" id="3.40.30.10">
    <property type="entry name" value="Glutaredoxin"/>
    <property type="match status" value="1"/>
</dbReference>
<reference evidence="8" key="1">
    <citation type="submission" date="2017-12" db="EMBL/GenBank/DDBJ databases">
        <title>Isolation and characterization of the gene encoding a paralytic protein from the wasp Habrobracon hebetor.</title>
        <authorList>
            <person name="Zurovec M."/>
            <person name="Martinkova B."/>
            <person name="Zaloudikova A."/>
            <person name="Shaik H.A."/>
            <person name="Konik P."/>
            <person name="Strnad H."/>
            <person name="Sehadova H."/>
            <person name="Kodrik D."/>
        </authorList>
    </citation>
    <scope>NUCLEOTIDE SEQUENCE</scope>
    <source>
        <tissue evidence="8">Venom gland</tissue>
    </source>
</reference>
<organism evidence="8">
    <name type="scientific">Habrobracon hebetor</name>
    <dbReference type="NCBI Taxonomy" id="69819"/>
    <lineage>
        <taxon>Eukaryota</taxon>
        <taxon>Metazoa</taxon>
        <taxon>Ecdysozoa</taxon>
        <taxon>Arthropoda</taxon>
        <taxon>Hexapoda</taxon>
        <taxon>Insecta</taxon>
        <taxon>Pterygota</taxon>
        <taxon>Neoptera</taxon>
        <taxon>Endopterygota</taxon>
        <taxon>Hymenoptera</taxon>
        <taxon>Apocrita</taxon>
        <taxon>Ichneumonoidea</taxon>
        <taxon>Braconidae</taxon>
        <taxon>Braconinae</taxon>
        <taxon>Habrobracon</taxon>
    </lineage>
</organism>
<keyword evidence="3" id="KW-0676">Redox-active center</keyword>
<evidence type="ECO:0000256" key="4">
    <source>
        <dbReference type="ARBA" id="ARBA00037470"/>
    </source>
</evidence>
<comment type="subunit">
    <text evidence="5">Monomer; active form. Homodimer; inactive form. The homodimer is probably linked by 1 2Fe-2S cluster.</text>
</comment>
<dbReference type="CDD" id="cd03419">
    <property type="entry name" value="GRX_GRXh_1_2_like"/>
    <property type="match status" value="1"/>
</dbReference>
<dbReference type="PANTHER" id="PTHR45694:SF5">
    <property type="entry name" value="GLUTAREDOXIN 2"/>
    <property type="match status" value="1"/>
</dbReference>
<dbReference type="GO" id="GO:0005737">
    <property type="term" value="C:cytoplasm"/>
    <property type="evidence" value="ECO:0007669"/>
    <property type="project" value="TreeGrafter"/>
</dbReference>
<name>A0A455LAS6_9HYME</name>
<comment type="similarity">
    <text evidence="1">Belongs to the glutaredoxin family.</text>
</comment>
<dbReference type="SUPFAM" id="SSF52833">
    <property type="entry name" value="Thioredoxin-like"/>
    <property type="match status" value="1"/>
</dbReference>
<feature type="domain" description="Glutaredoxin" evidence="7">
    <location>
        <begin position="46"/>
        <end position="108"/>
    </location>
</feature>
<evidence type="ECO:0000259" key="7">
    <source>
        <dbReference type="Pfam" id="PF00462"/>
    </source>
</evidence>
<dbReference type="GO" id="GO:0015038">
    <property type="term" value="F:glutathione disulfide oxidoreductase activity"/>
    <property type="evidence" value="ECO:0007669"/>
    <property type="project" value="TreeGrafter"/>
</dbReference>
<dbReference type="GO" id="GO:0034599">
    <property type="term" value="P:cellular response to oxidative stress"/>
    <property type="evidence" value="ECO:0007669"/>
    <property type="project" value="TreeGrafter"/>
</dbReference>
<evidence type="ECO:0000256" key="5">
    <source>
        <dbReference type="ARBA" id="ARBA00038558"/>
    </source>
</evidence>
<dbReference type="InterPro" id="IPR014025">
    <property type="entry name" value="Glutaredoxin_subgr"/>
</dbReference>
<sequence>MRIPRLRDIQKILDCFSSNTAKELGKKSIMSPKKDWVTETINSNTVVIFSKTYCPYCKMAKEAFEKLKQPFEAIELENRDDGDEIQDILGELTGARSVPRVFVKGQFIGGGTDVKKLYESGELAKQLA</sequence>
<evidence type="ECO:0000256" key="2">
    <source>
        <dbReference type="ARBA" id="ARBA00023206"/>
    </source>
</evidence>
<evidence type="ECO:0000256" key="6">
    <source>
        <dbReference type="ARBA" id="ARBA00039819"/>
    </source>
</evidence>
<dbReference type="Pfam" id="PF00462">
    <property type="entry name" value="Glutaredoxin"/>
    <property type="match status" value="1"/>
</dbReference>
<dbReference type="PANTHER" id="PTHR45694">
    <property type="entry name" value="GLUTAREDOXIN 2"/>
    <property type="match status" value="1"/>
</dbReference>
<evidence type="ECO:0000256" key="1">
    <source>
        <dbReference type="ARBA" id="ARBA00007787"/>
    </source>
</evidence>
<evidence type="ECO:0000313" key="8">
    <source>
        <dbReference type="EMBL" id="AXY94704.1"/>
    </source>
</evidence>
<gene>
    <name evidence="8" type="primary">Grx-C4</name>
</gene>
<accession>A0A455LAS6</accession>